<dbReference type="InterPro" id="IPR050093">
    <property type="entry name" value="ABC_SmlMolc_Importer"/>
</dbReference>
<feature type="coiled-coil region" evidence="10">
    <location>
        <begin position="517"/>
        <end position="544"/>
    </location>
</feature>
<keyword evidence="6 13" id="KW-0067">ATP-binding</keyword>
<evidence type="ECO:0000256" key="7">
    <source>
        <dbReference type="ARBA" id="ARBA00022989"/>
    </source>
</evidence>
<dbReference type="InterPro" id="IPR003439">
    <property type="entry name" value="ABC_transporter-like_ATP-bd"/>
</dbReference>
<evidence type="ECO:0000256" key="1">
    <source>
        <dbReference type="ARBA" id="ARBA00004429"/>
    </source>
</evidence>
<dbReference type="InterPro" id="IPR003593">
    <property type="entry name" value="AAA+_ATPase"/>
</dbReference>
<feature type="domain" description="ABC transporter" evidence="12">
    <location>
        <begin position="2"/>
        <end position="226"/>
    </location>
</feature>
<gene>
    <name evidence="13" type="ordered locus">MHP7448_0340</name>
</gene>
<dbReference type="AlphaFoldDB" id="Q4A827"/>
<dbReference type="SUPFAM" id="SSF52540">
    <property type="entry name" value="P-loop containing nucleoside triphosphate hydrolases"/>
    <property type="match status" value="1"/>
</dbReference>
<keyword evidence="4 11" id="KW-0812">Transmembrane</keyword>
<evidence type="ECO:0000256" key="6">
    <source>
        <dbReference type="ARBA" id="ARBA00022840"/>
    </source>
</evidence>
<keyword evidence="2" id="KW-0813">Transport</keyword>
<proteinExistence type="inferred from homology"/>
<feature type="transmembrane region" description="Helical" evidence="11">
    <location>
        <begin position="756"/>
        <end position="778"/>
    </location>
</feature>
<dbReference type="HOGENOM" id="CLU_026850_0_0_14"/>
<feature type="transmembrane region" description="Helical" evidence="11">
    <location>
        <begin position="254"/>
        <end position="275"/>
    </location>
</feature>
<evidence type="ECO:0000256" key="3">
    <source>
        <dbReference type="ARBA" id="ARBA00022475"/>
    </source>
</evidence>
<dbReference type="Pfam" id="PF00005">
    <property type="entry name" value="ABC_tran"/>
    <property type="match status" value="1"/>
</dbReference>
<dbReference type="Gene3D" id="3.40.50.300">
    <property type="entry name" value="P-loop containing nucleotide triphosphate hydrolases"/>
    <property type="match status" value="1"/>
</dbReference>
<feature type="transmembrane region" description="Helical" evidence="11">
    <location>
        <begin position="660"/>
        <end position="685"/>
    </location>
</feature>
<dbReference type="RefSeq" id="WP_011290178.1">
    <property type="nucleotide sequence ID" value="NC_007332.1"/>
</dbReference>
<dbReference type="GO" id="GO:0016887">
    <property type="term" value="F:ATP hydrolysis activity"/>
    <property type="evidence" value="ECO:0007669"/>
    <property type="project" value="InterPro"/>
</dbReference>
<dbReference type="GO" id="GO:0005886">
    <property type="term" value="C:plasma membrane"/>
    <property type="evidence" value="ECO:0007669"/>
    <property type="project" value="UniProtKB-SubCell"/>
</dbReference>
<evidence type="ECO:0000259" key="12">
    <source>
        <dbReference type="PROSITE" id="PS50893"/>
    </source>
</evidence>
<evidence type="ECO:0000256" key="11">
    <source>
        <dbReference type="SAM" id="Phobius"/>
    </source>
</evidence>
<evidence type="ECO:0000256" key="2">
    <source>
        <dbReference type="ARBA" id="ARBA00022448"/>
    </source>
</evidence>
<evidence type="ECO:0000256" key="9">
    <source>
        <dbReference type="ARBA" id="ARBA00038388"/>
    </source>
</evidence>
<dbReference type="InterPro" id="IPR027417">
    <property type="entry name" value="P-loop_NTPase"/>
</dbReference>
<dbReference type="KEGG" id="mhp:MHP7448_0340"/>
<feature type="transmembrane region" description="Helical" evidence="11">
    <location>
        <begin position="709"/>
        <end position="736"/>
    </location>
</feature>
<comment type="subcellular location">
    <subcellularLocation>
        <location evidence="1">Cell inner membrane</location>
        <topology evidence="1">Multi-pass membrane protein</topology>
    </subcellularLocation>
</comment>
<evidence type="ECO:0000256" key="4">
    <source>
        <dbReference type="ARBA" id="ARBA00022692"/>
    </source>
</evidence>
<evidence type="ECO:0000256" key="10">
    <source>
        <dbReference type="SAM" id="Coils"/>
    </source>
</evidence>
<keyword evidence="8 11" id="KW-0472">Membrane</keyword>
<comment type="similarity">
    <text evidence="9">Belongs to the ABC transporter superfamily. Macrolide exporter (TC 3.A.1.122) family.</text>
</comment>
<name>Q4A827_MESH7</name>
<organism evidence="13 14">
    <name type="scientific">Mesomycoplasma hyopneumoniae (strain 7448)</name>
    <name type="common">Mycoplasma hyopneumoniae</name>
    <dbReference type="NCBI Taxonomy" id="262722"/>
    <lineage>
        <taxon>Bacteria</taxon>
        <taxon>Bacillati</taxon>
        <taxon>Mycoplasmatota</taxon>
        <taxon>Mycoplasmoidales</taxon>
        <taxon>Metamycoplasmataceae</taxon>
        <taxon>Mesomycoplasma</taxon>
    </lineage>
</organism>
<dbReference type="GO" id="GO:0005524">
    <property type="term" value="F:ATP binding"/>
    <property type="evidence" value="ECO:0007669"/>
    <property type="project" value="UniProtKB-KW"/>
</dbReference>
<evidence type="ECO:0000313" key="13">
    <source>
        <dbReference type="EMBL" id="AAZ53712.1"/>
    </source>
</evidence>
<dbReference type="Pfam" id="PF02687">
    <property type="entry name" value="FtsX"/>
    <property type="match status" value="1"/>
</dbReference>
<dbReference type="EMBL" id="AE017244">
    <property type="protein sequence ID" value="AAZ53712.1"/>
    <property type="molecule type" value="Genomic_DNA"/>
</dbReference>
<dbReference type="Proteomes" id="UP000000553">
    <property type="component" value="Chromosome"/>
</dbReference>
<dbReference type="SMART" id="SM00382">
    <property type="entry name" value="AAA"/>
    <property type="match status" value="1"/>
</dbReference>
<sequence>MIKIKNLTKNFNQRVIFTNFSLDIPSNELVFVVGPSGIGKTTLINLIANFSQKDGGEILFYKDNKVVKNPLIDVVFQDFNLIESATGMENIRIGTNAINFNIDEKNIEENASFVNISKENLANKVSDLSGGQKQRIAILRSLARESDFILLDEPTGNLDVENAKILFEKIQILKKNKTILIVSHNLDLAKKYGDRIIYLKNESVLEIDKIEEINKGESLNKTDYDFKFEKKPLKISDKFRSIILFLKLDFKNKIIITTLLIITFLISILSLNLFATLDTHAKGIDSQRIHQYNLDSFEVKKRGISPFFDGEIEKFNTKKDIVNKIIPVYSTQNFAFTYNNKGKELISEKNTIELIDQSDFFKNRFKFDNKNLQGNFIQNENEIIISNSVVTKLKITDPIGKKIKIKAIRNSNVDKIPTIFEVAIVGINYSTNVLGRIPSFLHYNLTKKINEAFFVKNTVGDSLFSDITIAPLNAKNFQVLEVEKKHFLKDLKVENLKISDGELPKNKDEIVVSVNTIDKINNIIDNLNNRITELNKNNDFKIDKYEKLKIGSKVRLSNKTGHDIPFKIVGTFDLKENHHLQEQKSEVGAPKEERREFKYQIIMHNNGDEYRNQIRPQAAKIFLKSDNINENLASFKKDFSNFLYSKDLESIKVLVLSSTFLIKAVLLVIQIILIVLLVVFSVLYAKNLTQSKIKSIGILKSLGEKTRKIFFLHILNIFVISSLILISGLIISLPSMPYFYNLITTTDFISPTYTQIFINFILIWFATSLLIFLIYFFISLRYYKKPVTELLKNSL</sequence>
<keyword evidence="10" id="KW-0175">Coiled coil</keyword>
<dbReference type="PROSITE" id="PS50893">
    <property type="entry name" value="ABC_TRANSPORTER_2"/>
    <property type="match status" value="1"/>
</dbReference>
<dbReference type="InterPro" id="IPR017871">
    <property type="entry name" value="ABC_transporter-like_CS"/>
</dbReference>
<protein>
    <submittedName>
        <fullName evidence="13">ABC transporter ATP-binding protein</fullName>
    </submittedName>
</protein>
<keyword evidence="5" id="KW-0547">Nucleotide-binding</keyword>
<evidence type="ECO:0000313" key="14">
    <source>
        <dbReference type="Proteomes" id="UP000000553"/>
    </source>
</evidence>
<evidence type="ECO:0000256" key="5">
    <source>
        <dbReference type="ARBA" id="ARBA00022741"/>
    </source>
</evidence>
<evidence type="ECO:0000256" key="8">
    <source>
        <dbReference type="ARBA" id="ARBA00023136"/>
    </source>
</evidence>
<reference evidence="13 14" key="1">
    <citation type="journal article" date="2005" name="J. Bacteriol.">
        <title>Swine and poultry pathogens: the complete genome sequences of two strains of Mycoplasma hyopneumoniae and a strain of Mycoplasma synoviae.</title>
        <authorList>
            <person name="Vasconcelos A.T."/>
            <person name="Ferreira H.B."/>
            <person name="Bizarro C.V."/>
            <person name="Bonatto S.L."/>
            <person name="Carvalho M.O."/>
            <person name="Pinto P.M."/>
            <person name="Almeida D.F."/>
            <person name="Almeida L.G."/>
            <person name="Almeida R."/>
            <person name="Alves-Filho L."/>
            <person name="Assuncao E.N."/>
            <person name="Azevedo V.A."/>
            <person name="Bogo M.R."/>
            <person name="Brigido M.M."/>
            <person name="Brocchi M."/>
            <person name="Burity H.A."/>
            <person name="Camargo A.A."/>
            <person name="Camargo S.S."/>
            <person name="Carepo M.S."/>
            <person name="Carraro D.M."/>
            <person name="de Mattos Cascardo J.C."/>
            <person name="Castro L.A."/>
            <person name="Cavalcanti G."/>
            <person name="Chemale G."/>
            <person name="Collevatti R.G."/>
            <person name="Cunha C.W."/>
            <person name="Dallagiovanna B."/>
            <person name="Dambros B.P."/>
            <person name="Dellagostin O.A."/>
            <person name="Falcao C."/>
            <person name="Fantinatti-Garboggini F."/>
            <person name="Felipe M.S."/>
            <person name="Fiorentin L."/>
            <person name="Franco G.R."/>
            <person name="Freitas N.S."/>
            <person name="Frias D."/>
            <person name="Grangeiro T.B."/>
            <person name="Grisard E.C."/>
            <person name="Guimaraes C.T."/>
            <person name="Hungria M."/>
            <person name="Jardim S.N."/>
            <person name="Krieger M.A."/>
            <person name="Laurino J.P."/>
            <person name="Lima L.F."/>
            <person name="Lopes M.I."/>
            <person name="Loreto E.L."/>
            <person name="Madeira H.M."/>
            <person name="Manfio G.P."/>
            <person name="Maranhao A.Q."/>
            <person name="Martinkovics C.T."/>
            <person name="Medeiros S.R."/>
            <person name="Moreira M.A."/>
            <person name="Neiva M."/>
            <person name="Ramalho-Neto C.E."/>
            <person name="Nicolas M.F."/>
            <person name="Oliveira S.C."/>
            <person name="Paixao R.F."/>
            <person name="Pedrosa F.O."/>
            <person name="Pena S.D."/>
            <person name="Pereira M."/>
            <person name="Pereira-Ferrari L."/>
            <person name="Piffer I."/>
            <person name="Pinto L.S."/>
            <person name="Potrich D.P."/>
            <person name="Salim A.C."/>
            <person name="Santos F.R."/>
            <person name="Schmitt R."/>
            <person name="Schneider M.P."/>
            <person name="Schrank A."/>
            <person name="Schrank I.S."/>
            <person name="Schuck A.F."/>
            <person name="Seuanez H.N."/>
            <person name="Silva D.W."/>
            <person name="Silva R."/>
            <person name="Silva S.C."/>
            <person name="Soares C.M."/>
            <person name="Souza K.R."/>
            <person name="Souza R.C."/>
            <person name="Staats C.C."/>
            <person name="Steffens M.B."/>
            <person name="Teixeira S.M."/>
            <person name="Urmenyi T.P."/>
            <person name="Vainstein M.H."/>
            <person name="Zuccherato L.W."/>
            <person name="Simpson A.J."/>
            <person name="Zaha A."/>
        </authorList>
    </citation>
    <scope>NUCLEOTIDE SEQUENCE [LARGE SCALE GENOMIC DNA]</scope>
    <source>
        <strain evidence="13 14">7448</strain>
    </source>
</reference>
<keyword evidence="7 11" id="KW-1133">Transmembrane helix</keyword>
<dbReference type="InterPro" id="IPR003838">
    <property type="entry name" value="ABC3_permease_C"/>
</dbReference>
<dbReference type="PANTHER" id="PTHR42781">
    <property type="entry name" value="SPERMIDINE/PUTRESCINE IMPORT ATP-BINDING PROTEIN POTA"/>
    <property type="match status" value="1"/>
</dbReference>
<keyword evidence="3" id="KW-1003">Cell membrane</keyword>
<dbReference type="PROSITE" id="PS00211">
    <property type="entry name" value="ABC_TRANSPORTER_1"/>
    <property type="match status" value="1"/>
</dbReference>
<dbReference type="PANTHER" id="PTHR42781:SF9">
    <property type="entry name" value="AMINO ACID ABC TRANSPORTER, ATP-BINDING PROTEIN-RELATED"/>
    <property type="match status" value="1"/>
</dbReference>
<accession>Q4A827</accession>